<dbReference type="RefSeq" id="XP_026626419.1">
    <property type="nucleotide sequence ID" value="XM_026773226.1"/>
</dbReference>
<name>A0A3F3Q314_9EURO</name>
<organism evidence="1 2">
    <name type="scientific">Aspergillus welwitschiae</name>
    <dbReference type="NCBI Taxonomy" id="1341132"/>
    <lineage>
        <taxon>Eukaryota</taxon>
        <taxon>Fungi</taxon>
        <taxon>Dikarya</taxon>
        <taxon>Ascomycota</taxon>
        <taxon>Pezizomycotina</taxon>
        <taxon>Eurotiomycetes</taxon>
        <taxon>Eurotiomycetidae</taxon>
        <taxon>Eurotiales</taxon>
        <taxon>Aspergillaceae</taxon>
        <taxon>Aspergillus</taxon>
        <taxon>Aspergillus subgen. Circumdati</taxon>
    </lineage>
</organism>
<reference evidence="1 2" key="1">
    <citation type="submission" date="2018-07" db="EMBL/GenBank/DDBJ databases">
        <title>The genomes of Aspergillus section Nigri reveals drivers in fungal speciation.</title>
        <authorList>
            <consortium name="DOE Joint Genome Institute"/>
            <person name="Vesth T.C."/>
            <person name="Nybo J."/>
            <person name="Theobald S."/>
            <person name="Brandl J."/>
            <person name="Frisvad J.C."/>
            <person name="Nielsen K.F."/>
            <person name="Lyhne E.K."/>
            <person name="Kogle M.E."/>
            <person name="Kuo A."/>
            <person name="Riley R."/>
            <person name="Clum A."/>
            <person name="Nolan M."/>
            <person name="Lipzen A."/>
            <person name="Salamov A."/>
            <person name="Henrissat B."/>
            <person name="Wiebenga A."/>
            <person name="De vries R.P."/>
            <person name="Grigoriev I.V."/>
            <person name="Mortensen U.H."/>
            <person name="Andersen M.R."/>
            <person name="Baker S.E."/>
        </authorList>
    </citation>
    <scope>NUCLEOTIDE SEQUENCE [LARGE SCALE GENOMIC DNA]</scope>
    <source>
        <strain evidence="1 2">CBS 139.54b</strain>
    </source>
</reference>
<sequence>MVVAPANPALAIMISTVISDAYTILAGLPASYQQRPFPSWKQLRNEVEAIYTQLEQNNWSGNQWLALTNMSQAAIDKLKEDHDLLAGISVRFMWIGTTGLIKVAAGVPHHFTTSELFRYIDCQCLQMGVPRTQYTWGNAVTLPDTLSTQGKQPDCCLFPPSRLPLGGLEEWPTLVIETGVSESLAKLRRDATWRFQNSSGDTRIVLLLSIDSGSRTLRIEKWQLVPSGRSVTRLFIEQLRQQHSLMPPLAQQPASMQTAFCVQEVVITPEAVMGQPLVIPFRALFDRQPTGAERDIVIDNEGFREISRCI</sequence>
<dbReference type="STRING" id="1341132.A0A3F3Q314"/>
<evidence type="ECO:0000313" key="1">
    <source>
        <dbReference type="EMBL" id="RDH33397.1"/>
    </source>
</evidence>
<proteinExistence type="predicted"/>
<protein>
    <submittedName>
        <fullName evidence="1">Uncharacterized protein</fullName>
    </submittedName>
</protein>
<gene>
    <name evidence="1" type="ORF">BDQ94DRAFT_178875</name>
</gene>
<dbReference type="EMBL" id="KZ852047">
    <property type="protein sequence ID" value="RDH33397.1"/>
    <property type="molecule type" value="Genomic_DNA"/>
</dbReference>
<keyword evidence="2" id="KW-1185">Reference proteome</keyword>
<dbReference type="AlphaFoldDB" id="A0A3F3Q314"/>
<dbReference type="GeneID" id="38141582"/>
<accession>A0A3F3Q314</accession>
<dbReference type="Proteomes" id="UP000253729">
    <property type="component" value="Unassembled WGS sequence"/>
</dbReference>
<evidence type="ECO:0000313" key="2">
    <source>
        <dbReference type="Proteomes" id="UP000253729"/>
    </source>
</evidence>